<evidence type="ECO:0000256" key="1">
    <source>
        <dbReference type="SAM" id="MobiDB-lite"/>
    </source>
</evidence>
<protein>
    <submittedName>
        <fullName evidence="4">Uncharacterized protein</fullName>
    </submittedName>
</protein>
<dbReference type="EMBL" id="JABAFG010000004">
    <property type="protein sequence ID" value="NME27696.1"/>
    <property type="molecule type" value="Genomic_DNA"/>
</dbReference>
<dbReference type="EMBL" id="JBIEKR010000005">
    <property type="protein sequence ID" value="MFG6272911.1"/>
    <property type="molecule type" value="Genomic_DNA"/>
</dbReference>
<evidence type="ECO:0000256" key="2">
    <source>
        <dbReference type="SAM" id="Phobius"/>
    </source>
</evidence>
<comment type="caution">
    <text evidence="4">The sequence shown here is derived from an EMBL/GenBank/DDBJ whole genome shotgun (WGS) entry which is preliminary data.</text>
</comment>
<proteinExistence type="predicted"/>
<keyword evidence="2" id="KW-0472">Membrane</keyword>
<accession>A0A848BWP6</accession>
<dbReference type="Proteomes" id="UP001605989">
    <property type="component" value="Unassembled WGS sequence"/>
</dbReference>
<reference evidence="3 6" key="2">
    <citation type="submission" date="2024-10" db="EMBL/GenBank/DDBJ databases">
        <authorList>
            <person name="Sang B.-I."/>
            <person name="Prabhaharan D."/>
        </authorList>
    </citation>
    <scope>NUCLEOTIDE SEQUENCE [LARGE SCALE GENOMIC DNA]</scope>
    <source>
        <strain evidence="3 6">MH</strain>
    </source>
</reference>
<dbReference type="Proteomes" id="UP000591071">
    <property type="component" value="Unassembled WGS sequence"/>
</dbReference>
<dbReference type="RefSeq" id="WP_059076685.1">
    <property type="nucleotide sequence ID" value="NZ_CP011940.1"/>
</dbReference>
<name>A0A848BWP6_9FIRM</name>
<sequence length="221" mass="24411">MKLPDMTLPSDSRIKWFVLIVVSIVQLAALGYIGWRWHNITVDGIPYQWQCVPRLEVSSFGTDYIRVVFPEDTAPWMDVTEPEEHQTIYVHIARDDKGMMEIKGASASKPLIGGDYMEAKVVSYHDGNVQFQVGFNRYRIAPDKADGIYDIASGDSVIASIRMKKGLGVIEGIYVNGIPLEASSNGAAMEAARSERQGGGETRSSGRSRIVESGMVPPKEE</sequence>
<feature type="transmembrane region" description="Helical" evidence="2">
    <location>
        <begin position="16"/>
        <end position="35"/>
    </location>
</feature>
<evidence type="ECO:0000313" key="3">
    <source>
        <dbReference type="EMBL" id="MFG6272911.1"/>
    </source>
</evidence>
<keyword evidence="2" id="KW-0812">Transmembrane</keyword>
<reference evidence="4 5" key="1">
    <citation type="submission" date="2020-04" db="EMBL/GenBank/DDBJ databases">
        <authorList>
            <person name="Hitch T.C.A."/>
            <person name="Wylensek D."/>
            <person name="Clavel T."/>
        </authorList>
    </citation>
    <scope>NUCLEOTIDE SEQUENCE [LARGE SCALE GENOMIC DNA]</scope>
    <source>
        <strain evidence="4 5">Oil-RF-744-FAT-WT-6-1</strain>
    </source>
</reference>
<feature type="region of interest" description="Disordered" evidence="1">
    <location>
        <begin position="187"/>
        <end position="221"/>
    </location>
</feature>
<evidence type="ECO:0000313" key="4">
    <source>
        <dbReference type="EMBL" id="NME27696.1"/>
    </source>
</evidence>
<dbReference type="AlphaFoldDB" id="A0A848BWP6"/>
<keyword evidence="2" id="KW-1133">Transmembrane helix</keyword>
<dbReference type="KEGG" id="mhw:ACT01_04470"/>
<evidence type="ECO:0000313" key="6">
    <source>
        <dbReference type="Proteomes" id="UP001605989"/>
    </source>
</evidence>
<organism evidence="4 5">
    <name type="scientific">Megasphaera hexanoica</name>
    <dbReference type="NCBI Taxonomy" id="1675036"/>
    <lineage>
        <taxon>Bacteria</taxon>
        <taxon>Bacillati</taxon>
        <taxon>Bacillota</taxon>
        <taxon>Negativicutes</taxon>
        <taxon>Veillonellales</taxon>
        <taxon>Veillonellaceae</taxon>
        <taxon>Megasphaera</taxon>
    </lineage>
</organism>
<gene>
    <name evidence="3" type="ORF">ACGTZG_06890</name>
    <name evidence="4" type="ORF">HF872_03520</name>
</gene>
<dbReference type="OrthoDB" id="1622811at2"/>
<keyword evidence="6" id="KW-1185">Reference proteome</keyword>
<evidence type="ECO:0000313" key="5">
    <source>
        <dbReference type="Proteomes" id="UP000591071"/>
    </source>
</evidence>